<keyword evidence="2" id="KW-0812">Transmembrane</keyword>
<organism evidence="3 4">
    <name type="scientific">Streptomyces zaomyceticus</name>
    <dbReference type="NCBI Taxonomy" id="68286"/>
    <lineage>
        <taxon>Bacteria</taxon>
        <taxon>Bacillati</taxon>
        <taxon>Actinomycetota</taxon>
        <taxon>Actinomycetes</taxon>
        <taxon>Kitasatosporales</taxon>
        <taxon>Streptomycetaceae</taxon>
        <taxon>Streptomyces</taxon>
    </lineage>
</organism>
<name>A0ABZ1L667_9ACTN</name>
<dbReference type="RefSeq" id="WP_406334287.1">
    <property type="nucleotide sequence ID" value="NZ_CP108188.1"/>
</dbReference>
<sequence length="130" mass="13799">MNTRHLYIPSAAVIILGALLALVGVFAPHVYAYRLGVLLAIVALPPLGYALLHRATRATEEQLDHAYRAGYHRALTHVSQGLLDAPAAPPDGGEEAGHDPQGAPAPCDDELPGNVRPIRPHGDNNPRKAV</sequence>
<keyword evidence="2" id="KW-0472">Membrane</keyword>
<evidence type="ECO:0000256" key="1">
    <source>
        <dbReference type="SAM" id="MobiDB-lite"/>
    </source>
</evidence>
<reference evidence="3 4" key="1">
    <citation type="submission" date="2022-10" db="EMBL/GenBank/DDBJ databases">
        <title>The complete genomes of actinobacterial strains from the NBC collection.</title>
        <authorList>
            <person name="Joergensen T.S."/>
            <person name="Alvarez Arevalo M."/>
            <person name="Sterndorff E.B."/>
            <person name="Faurdal D."/>
            <person name="Vuksanovic O."/>
            <person name="Mourched A.-S."/>
            <person name="Charusanti P."/>
            <person name="Shaw S."/>
            <person name="Blin K."/>
            <person name="Weber T."/>
        </authorList>
    </citation>
    <scope>NUCLEOTIDE SEQUENCE [LARGE SCALE GENOMIC DNA]</scope>
    <source>
        <strain evidence="3 4">NBC_00123</strain>
    </source>
</reference>
<feature type="compositionally biased region" description="Basic and acidic residues" evidence="1">
    <location>
        <begin position="120"/>
        <end position="130"/>
    </location>
</feature>
<evidence type="ECO:0000256" key="2">
    <source>
        <dbReference type="SAM" id="Phobius"/>
    </source>
</evidence>
<feature type="transmembrane region" description="Helical" evidence="2">
    <location>
        <begin position="33"/>
        <end position="52"/>
    </location>
</feature>
<protein>
    <submittedName>
        <fullName evidence="3">Uncharacterized protein</fullName>
    </submittedName>
</protein>
<evidence type="ECO:0000313" key="4">
    <source>
        <dbReference type="Proteomes" id="UP001622594"/>
    </source>
</evidence>
<feature type="transmembrane region" description="Helical" evidence="2">
    <location>
        <begin position="7"/>
        <end position="27"/>
    </location>
</feature>
<keyword evidence="2" id="KW-1133">Transmembrane helix</keyword>
<accession>A0ABZ1L667</accession>
<dbReference type="Proteomes" id="UP001622594">
    <property type="component" value="Chromosome"/>
</dbReference>
<feature type="region of interest" description="Disordered" evidence="1">
    <location>
        <begin position="82"/>
        <end position="130"/>
    </location>
</feature>
<keyword evidence="4" id="KW-1185">Reference proteome</keyword>
<proteinExistence type="predicted"/>
<dbReference type="EMBL" id="CP108188">
    <property type="protein sequence ID" value="WTR69877.1"/>
    <property type="molecule type" value="Genomic_DNA"/>
</dbReference>
<evidence type="ECO:0000313" key="3">
    <source>
        <dbReference type="EMBL" id="WTR69877.1"/>
    </source>
</evidence>
<gene>
    <name evidence="3" type="ORF">OG814_11650</name>
</gene>